<dbReference type="AlphaFoldDB" id="A0A4Y2PPW5"/>
<organism evidence="1 2">
    <name type="scientific">Araneus ventricosus</name>
    <name type="common">Orbweaver spider</name>
    <name type="synonym">Epeira ventricosa</name>
    <dbReference type="NCBI Taxonomy" id="182803"/>
    <lineage>
        <taxon>Eukaryota</taxon>
        <taxon>Metazoa</taxon>
        <taxon>Ecdysozoa</taxon>
        <taxon>Arthropoda</taxon>
        <taxon>Chelicerata</taxon>
        <taxon>Arachnida</taxon>
        <taxon>Araneae</taxon>
        <taxon>Araneomorphae</taxon>
        <taxon>Entelegynae</taxon>
        <taxon>Araneoidea</taxon>
        <taxon>Araneidae</taxon>
        <taxon>Araneus</taxon>
    </lineage>
</organism>
<reference evidence="1 2" key="1">
    <citation type="journal article" date="2019" name="Sci. Rep.">
        <title>Orb-weaving spider Araneus ventricosus genome elucidates the spidroin gene catalogue.</title>
        <authorList>
            <person name="Kono N."/>
            <person name="Nakamura H."/>
            <person name="Ohtoshi R."/>
            <person name="Moran D.A.P."/>
            <person name="Shinohara A."/>
            <person name="Yoshida Y."/>
            <person name="Fujiwara M."/>
            <person name="Mori M."/>
            <person name="Tomita M."/>
            <person name="Arakawa K."/>
        </authorList>
    </citation>
    <scope>NUCLEOTIDE SEQUENCE [LARGE SCALE GENOMIC DNA]</scope>
</reference>
<comment type="caution">
    <text evidence="1">The sequence shown here is derived from an EMBL/GenBank/DDBJ whole genome shotgun (WGS) entry which is preliminary data.</text>
</comment>
<gene>
    <name evidence="1" type="ORF">AVEN_89725_1</name>
</gene>
<evidence type="ECO:0000313" key="1">
    <source>
        <dbReference type="EMBL" id="GBN53231.1"/>
    </source>
</evidence>
<dbReference type="Proteomes" id="UP000499080">
    <property type="component" value="Unassembled WGS sequence"/>
</dbReference>
<name>A0A4Y2PPW5_ARAVE</name>
<keyword evidence="2" id="KW-1185">Reference proteome</keyword>
<evidence type="ECO:0000313" key="2">
    <source>
        <dbReference type="Proteomes" id="UP000499080"/>
    </source>
</evidence>
<feature type="non-terminal residue" evidence="1">
    <location>
        <position position="115"/>
    </location>
</feature>
<accession>A0A4Y2PPW5</accession>
<protein>
    <submittedName>
        <fullName evidence="1">Uncharacterized protein</fullName>
    </submittedName>
</protein>
<proteinExistence type="predicted"/>
<dbReference type="EMBL" id="BGPR01134342">
    <property type="protein sequence ID" value="GBN53231.1"/>
    <property type="molecule type" value="Genomic_DNA"/>
</dbReference>
<sequence length="115" mass="12681">MKLDVPSAGTLHCNPDSNFSSQQSCSNPALQICKLATSLTRKLALQSWCEFSHDIFTANFFCKWVGRLCFVTLQEVRCKLAVSSLSSSKSSTRIQIKCSGTLTLGNKKLASLREM</sequence>